<evidence type="ECO:0000313" key="2">
    <source>
        <dbReference type="Proteomes" id="UP000321479"/>
    </source>
</evidence>
<keyword evidence="2" id="KW-1185">Reference proteome</keyword>
<dbReference type="Proteomes" id="UP000321479">
    <property type="component" value="Chromosome"/>
</dbReference>
<organism evidence="1 2">
    <name type="scientific">Mucilaginibacter ginsenosidivorans</name>
    <dbReference type="NCBI Taxonomy" id="398053"/>
    <lineage>
        <taxon>Bacteria</taxon>
        <taxon>Pseudomonadati</taxon>
        <taxon>Bacteroidota</taxon>
        <taxon>Sphingobacteriia</taxon>
        <taxon>Sphingobacteriales</taxon>
        <taxon>Sphingobacteriaceae</taxon>
        <taxon>Mucilaginibacter</taxon>
    </lineage>
</organism>
<gene>
    <name evidence="1" type="ORF">FRZ54_23345</name>
</gene>
<accession>A0A5B8V290</accession>
<dbReference type="KEGG" id="mgin:FRZ54_23345"/>
<reference evidence="1 2" key="1">
    <citation type="journal article" date="2017" name="Curr. Microbiol.">
        <title>Mucilaginibacter ginsenosidivorans sp. nov., Isolated from Soil of Ginseng Field.</title>
        <authorList>
            <person name="Kim M.M."/>
            <person name="Siddiqi M.Z."/>
            <person name="Im W.T."/>
        </authorList>
    </citation>
    <scope>NUCLEOTIDE SEQUENCE [LARGE SCALE GENOMIC DNA]</scope>
    <source>
        <strain evidence="1 2">Gsoil 3017</strain>
    </source>
</reference>
<dbReference type="EMBL" id="CP042436">
    <property type="protein sequence ID" value="QEC65382.1"/>
    <property type="molecule type" value="Genomic_DNA"/>
</dbReference>
<name>A0A5B8V290_9SPHI</name>
<dbReference type="OrthoDB" id="799775at2"/>
<dbReference type="RefSeq" id="WP_147034207.1">
    <property type="nucleotide sequence ID" value="NZ_CP042436.1"/>
</dbReference>
<dbReference type="AlphaFoldDB" id="A0A5B8V290"/>
<protein>
    <submittedName>
        <fullName evidence="1">Uncharacterized protein</fullName>
    </submittedName>
</protein>
<proteinExistence type="predicted"/>
<evidence type="ECO:0000313" key="1">
    <source>
        <dbReference type="EMBL" id="QEC65382.1"/>
    </source>
</evidence>
<sequence>MTTLIIKSDSDKKTDLLIRFAEELCLQTVTQDFKELNSSAMAKGIGRKATDAELIDYLLHEQNAESIDIETAFSRYYM</sequence>